<dbReference type="Proteomes" id="UP000245119">
    <property type="component" value="Linkage Group LG9"/>
</dbReference>
<dbReference type="OrthoDB" id="6072491at2759"/>
<dbReference type="InterPro" id="IPR011992">
    <property type="entry name" value="EF-hand-dom_pair"/>
</dbReference>
<sequence length="380" mass="42077">MARCRASCSAGCRASHNVDNVHRCSPACPASHTYRCTRQLRTGSDAERVFQGSHVTLVPHRHPWGDDGQSEVTWTLRSYPPSDLGNSEKELAQLREEDAFSRDLHAAAPQDLIQDRNKLPVGGETSRVDDVREDLQPDLTVSDAEREHADRWRDVTSDVAGGKQNGEEPVDWTKQGESHIRVIEVNQTLYLNNSGVDDEQQQFQPVRMPDKFENYDVDGDGRITLSELRYVTGATEGAAEAFSAADVDGDGLLDEEEFQATMWGRDASEPQQRTVILMPSEDVRPSEIPRVADSPPVHPPVQSSRPPARWRIGRAWSGVSYVKIGAVRLGSSDVVLAPVSHHETFVDVTRQCGKTVDVTPPVDDCSRHQGCCLEREAHGL</sequence>
<evidence type="ECO:0000259" key="3">
    <source>
        <dbReference type="PROSITE" id="PS50222"/>
    </source>
</evidence>
<evidence type="ECO:0000256" key="1">
    <source>
        <dbReference type="ARBA" id="ARBA00022837"/>
    </source>
</evidence>
<dbReference type="STRING" id="400727.A0A2T7NSM8"/>
<evidence type="ECO:0000313" key="5">
    <source>
        <dbReference type="Proteomes" id="UP000245119"/>
    </source>
</evidence>
<dbReference type="EMBL" id="PZQS01000009">
    <property type="protein sequence ID" value="PVD24156.1"/>
    <property type="molecule type" value="Genomic_DNA"/>
</dbReference>
<feature type="region of interest" description="Disordered" evidence="2">
    <location>
        <begin position="287"/>
        <end position="307"/>
    </location>
</feature>
<evidence type="ECO:0000256" key="2">
    <source>
        <dbReference type="SAM" id="MobiDB-lite"/>
    </source>
</evidence>
<dbReference type="InterPro" id="IPR018247">
    <property type="entry name" value="EF_Hand_1_Ca_BS"/>
</dbReference>
<accession>A0A2T7NSM8</accession>
<keyword evidence="5" id="KW-1185">Reference proteome</keyword>
<feature type="domain" description="EF-hand" evidence="3">
    <location>
        <begin position="233"/>
        <end position="268"/>
    </location>
</feature>
<dbReference type="SUPFAM" id="SSF47473">
    <property type="entry name" value="EF-hand"/>
    <property type="match status" value="1"/>
</dbReference>
<protein>
    <recommendedName>
        <fullName evidence="3">EF-hand domain-containing protein</fullName>
    </recommendedName>
</protein>
<dbReference type="AlphaFoldDB" id="A0A2T7NSM8"/>
<dbReference type="GO" id="GO:0005509">
    <property type="term" value="F:calcium ion binding"/>
    <property type="evidence" value="ECO:0007669"/>
    <property type="project" value="InterPro"/>
</dbReference>
<dbReference type="PROSITE" id="PS50222">
    <property type="entry name" value="EF_HAND_2"/>
    <property type="match status" value="1"/>
</dbReference>
<gene>
    <name evidence="4" type="ORF">C0Q70_14626</name>
</gene>
<comment type="caution">
    <text evidence="4">The sequence shown here is derived from an EMBL/GenBank/DDBJ whole genome shotgun (WGS) entry which is preliminary data.</text>
</comment>
<dbReference type="SMART" id="SM00054">
    <property type="entry name" value="EFh"/>
    <property type="match status" value="2"/>
</dbReference>
<dbReference type="Gene3D" id="1.10.238.10">
    <property type="entry name" value="EF-hand"/>
    <property type="match status" value="1"/>
</dbReference>
<keyword evidence="1" id="KW-0106">Calcium</keyword>
<organism evidence="4 5">
    <name type="scientific">Pomacea canaliculata</name>
    <name type="common">Golden apple snail</name>
    <dbReference type="NCBI Taxonomy" id="400727"/>
    <lineage>
        <taxon>Eukaryota</taxon>
        <taxon>Metazoa</taxon>
        <taxon>Spiralia</taxon>
        <taxon>Lophotrochozoa</taxon>
        <taxon>Mollusca</taxon>
        <taxon>Gastropoda</taxon>
        <taxon>Caenogastropoda</taxon>
        <taxon>Architaenioglossa</taxon>
        <taxon>Ampullarioidea</taxon>
        <taxon>Ampullariidae</taxon>
        <taxon>Pomacea</taxon>
    </lineage>
</organism>
<proteinExistence type="predicted"/>
<evidence type="ECO:0000313" key="4">
    <source>
        <dbReference type="EMBL" id="PVD24156.1"/>
    </source>
</evidence>
<dbReference type="Pfam" id="PF13202">
    <property type="entry name" value="EF-hand_5"/>
    <property type="match status" value="2"/>
</dbReference>
<reference evidence="4 5" key="1">
    <citation type="submission" date="2018-04" db="EMBL/GenBank/DDBJ databases">
        <title>The genome of golden apple snail Pomacea canaliculata provides insight into stress tolerance and invasive adaptation.</title>
        <authorList>
            <person name="Liu C."/>
            <person name="Liu B."/>
            <person name="Ren Y."/>
            <person name="Zhang Y."/>
            <person name="Wang H."/>
            <person name="Li S."/>
            <person name="Jiang F."/>
            <person name="Yin L."/>
            <person name="Zhang G."/>
            <person name="Qian W."/>
            <person name="Fan W."/>
        </authorList>
    </citation>
    <scope>NUCLEOTIDE SEQUENCE [LARGE SCALE GENOMIC DNA]</scope>
    <source>
        <strain evidence="4">SZHN2017</strain>
        <tissue evidence="4">Muscle</tissue>
    </source>
</reference>
<dbReference type="PROSITE" id="PS00018">
    <property type="entry name" value="EF_HAND_1"/>
    <property type="match status" value="1"/>
</dbReference>
<dbReference type="CDD" id="cd00051">
    <property type="entry name" value="EFh"/>
    <property type="match status" value="1"/>
</dbReference>
<name>A0A2T7NSM8_POMCA</name>
<dbReference type="InterPro" id="IPR002048">
    <property type="entry name" value="EF_hand_dom"/>
</dbReference>